<name>F0XYV6_AURAN</name>
<sequence>GGFCRVARLVEHVVPLNSKTRPKKLTFACGDGSRRSFLLKGAEDVHLDERVMQLLTTIREAVALAAKGGFAPHVSTYAVLPLSRSSGLIEWVPQTRPLIDLYRDATWSRGLTSAIAERQAKLTKNGEEPEKPEASSKRDAPRDMVERELARWSEGGDDWCARRRTYAARLGGSCVANYALGLGDRHLENVLLDVRDGSVVDVDWGVCFDAGTRLRVPEAVPFRLTPALRFPLGPAGCAAGPFAAAARKTARALGGPAGAAVLELLEVVANDARVEWRATLGHGK</sequence>
<organism evidence="4">
    <name type="scientific">Aureococcus anophagefferens</name>
    <name type="common">Harmful bloom alga</name>
    <dbReference type="NCBI Taxonomy" id="44056"/>
    <lineage>
        <taxon>Eukaryota</taxon>
        <taxon>Sar</taxon>
        <taxon>Stramenopiles</taxon>
        <taxon>Ochrophyta</taxon>
        <taxon>Pelagophyceae</taxon>
        <taxon>Pelagomonadales</taxon>
        <taxon>Pelagomonadaceae</taxon>
        <taxon>Aureococcus</taxon>
    </lineage>
</organism>
<evidence type="ECO:0000259" key="2">
    <source>
        <dbReference type="PROSITE" id="PS50290"/>
    </source>
</evidence>
<dbReference type="GO" id="GO:0004674">
    <property type="term" value="F:protein serine/threonine kinase activity"/>
    <property type="evidence" value="ECO:0007669"/>
    <property type="project" value="TreeGrafter"/>
</dbReference>
<dbReference type="Gene3D" id="1.10.1070.11">
    <property type="entry name" value="Phosphatidylinositol 3-/4-kinase, catalytic domain"/>
    <property type="match status" value="1"/>
</dbReference>
<dbReference type="EMBL" id="GL833121">
    <property type="protein sequence ID" value="EGB12459.1"/>
    <property type="molecule type" value="Genomic_DNA"/>
</dbReference>
<dbReference type="InParanoid" id="F0XYV6"/>
<protein>
    <recommendedName>
        <fullName evidence="2">PI3K/PI4K catalytic domain-containing protein</fullName>
    </recommendedName>
</protein>
<evidence type="ECO:0000313" key="3">
    <source>
        <dbReference type="EMBL" id="EGB12459.1"/>
    </source>
</evidence>
<dbReference type="eggNOG" id="KOG0891">
    <property type="taxonomic scope" value="Eukaryota"/>
</dbReference>
<dbReference type="OMA" id="CARRRTY"/>
<dbReference type="Pfam" id="PF00454">
    <property type="entry name" value="PI3_PI4_kinase"/>
    <property type="match status" value="1"/>
</dbReference>
<dbReference type="AlphaFoldDB" id="F0XYV6"/>
<dbReference type="PROSITE" id="PS50290">
    <property type="entry name" value="PI3_4_KINASE_3"/>
    <property type="match status" value="1"/>
</dbReference>
<dbReference type="InterPro" id="IPR000403">
    <property type="entry name" value="PI3/4_kinase_cat_dom"/>
</dbReference>
<reference evidence="3 4" key="1">
    <citation type="journal article" date="2011" name="Proc. Natl. Acad. Sci. U.S.A.">
        <title>Niche of harmful alga Aureococcus anophagefferens revealed through ecogenomics.</title>
        <authorList>
            <person name="Gobler C.J."/>
            <person name="Berry D.L."/>
            <person name="Dyhrman S.T."/>
            <person name="Wilhelm S.W."/>
            <person name="Salamov A."/>
            <person name="Lobanov A.V."/>
            <person name="Zhang Y."/>
            <person name="Collier J.L."/>
            <person name="Wurch L.L."/>
            <person name="Kustka A.B."/>
            <person name="Dill B.D."/>
            <person name="Shah M."/>
            <person name="VerBerkmoes N.C."/>
            <person name="Kuo A."/>
            <person name="Terry A."/>
            <person name="Pangilinan J."/>
            <person name="Lindquist E.A."/>
            <person name="Lucas S."/>
            <person name="Paulsen I.T."/>
            <person name="Hattenrath-Lehmann T.K."/>
            <person name="Talmage S.C."/>
            <person name="Walker E.A."/>
            <person name="Koch F."/>
            <person name="Burson A.M."/>
            <person name="Marcoval M.A."/>
            <person name="Tang Y.Z."/>
            <person name="Lecleir G.R."/>
            <person name="Coyne K.J."/>
            <person name="Berg G.M."/>
            <person name="Bertrand E.M."/>
            <person name="Saito M.A."/>
            <person name="Gladyshev V.N."/>
            <person name="Grigoriev I.V."/>
        </authorList>
    </citation>
    <scope>NUCLEOTIDE SEQUENCE [LARGE SCALE GENOMIC DNA]</scope>
    <source>
        <strain evidence="4">CCMP 1984</strain>
    </source>
</reference>
<dbReference type="Gene3D" id="3.30.1010.10">
    <property type="entry name" value="Phosphatidylinositol 3-kinase Catalytic Subunit, Chain A, domain 4"/>
    <property type="match status" value="1"/>
</dbReference>
<dbReference type="SMART" id="SM00146">
    <property type="entry name" value="PI3Kc"/>
    <property type="match status" value="1"/>
</dbReference>
<accession>F0XYV6</accession>
<dbReference type="Proteomes" id="UP000002729">
    <property type="component" value="Unassembled WGS sequence"/>
</dbReference>
<dbReference type="OrthoDB" id="381190at2759"/>
<feature type="region of interest" description="Disordered" evidence="1">
    <location>
        <begin position="120"/>
        <end position="145"/>
    </location>
</feature>
<proteinExistence type="predicted"/>
<dbReference type="PANTHER" id="PTHR11139">
    <property type="entry name" value="ATAXIA TELANGIECTASIA MUTATED ATM -RELATED"/>
    <property type="match status" value="1"/>
</dbReference>
<dbReference type="GO" id="GO:0005634">
    <property type="term" value="C:nucleus"/>
    <property type="evidence" value="ECO:0007669"/>
    <property type="project" value="TreeGrafter"/>
</dbReference>
<feature type="non-terminal residue" evidence="3">
    <location>
        <position position="284"/>
    </location>
</feature>
<evidence type="ECO:0000256" key="1">
    <source>
        <dbReference type="SAM" id="MobiDB-lite"/>
    </source>
</evidence>
<feature type="non-terminal residue" evidence="3">
    <location>
        <position position="1"/>
    </location>
</feature>
<dbReference type="SUPFAM" id="SSF56112">
    <property type="entry name" value="Protein kinase-like (PK-like)"/>
    <property type="match status" value="1"/>
</dbReference>
<dbReference type="InterPro" id="IPR036940">
    <property type="entry name" value="PI3/4_kinase_cat_sf"/>
</dbReference>
<dbReference type="InterPro" id="IPR011009">
    <property type="entry name" value="Kinase-like_dom_sf"/>
</dbReference>
<evidence type="ECO:0000313" key="4">
    <source>
        <dbReference type="Proteomes" id="UP000002729"/>
    </source>
</evidence>
<gene>
    <name evidence="3" type="ORF">AURANDRAFT_1930</name>
</gene>
<dbReference type="KEGG" id="aaf:AURANDRAFT_1930"/>
<dbReference type="InterPro" id="IPR050517">
    <property type="entry name" value="DDR_Repair_Kinase"/>
</dbReference>
<dbReference type="GeneID" id="20219113"/>
<dbReference type="RefSeq" id="XP_009032819.1">
    <property type="nucleotide sequence ID" value="XM_009034571.1"/>
</dbReference>
<keyword evidence="4" id="KW-1185">Reference proteome</keyword>
<feature type="domain" description="PI3K/PI4K catalytic" evidence="2">
    <location>
        <begin position="9"/>
        <end position="284"/>
    </location>
</feature>